<dbReference type="RefSeq" id="WP_063184934.1">
    <property type="nucleotide sequence ID" value="NZ_LQRA01000073.1"/>
</dbReference>
<dbReference type="Pfam" id="PF00723">
    <property type="entry name" value="Glyco_hydro_15"/>
    <property type="match status" value="1"/>
</dbReference>
<evidence type="ECO:0000313" key="3">
    <source>
        <dbReference type="Proteomes" id="UP000076563"/>
    </source>
</evidence>
<dbReference type="GO" id="GO:0005975">
    <property type="term" value="P:carbohydrate metabolic process"/>
    <property type="evidence" value="ECO:0007669"/>
    <property type="project" value="InterPro"/>
</dbReference>
<accession>A0A165QJE8</accession>
<evidence type="ECO:0000259" key="1">
    <source>
        <dbReference type="Pfam" id="PF00723"/>
    </source>
</evidence>
<keyword evidence="2" id="KW-0378">Hydrolase</keyword>
<dbReference type="PANTHER" id="PTHR31616:SF0">
    <property type="entry name" value="GLUCAN 1,4-ALPHA-GLUCOSIDASE"/>
    <property type="match status" value="1"/>
</dbReference>
<dbReference type="Proteomes" id="UP000076563">
    <property type="component" value="Unassembled WGS sequence"/>
</dbReference>
<dbReference type="STRING" id="1007103.GCA_000213315_04157"/>
<dbReference type="eggNOG" id="COG3387">
    <property type="taxonomic scope" value="Bacteria"/>
</dbReference>
<organism evidence="2 3">
    <name type="scientific">Paenibacillus elgii</name>
    <dbReference type="NCBI Taxonomy" id="189691"/>
    <lineage>
        <taxon>Bacteria</taxon>
        <taxon>Bacillati</taxon>
        <taxon>Bacillota</taxon>
        <taxon>Bacilli</taxon>
        <taxon>Bacillales</taxon>
        <taxon>Paenibacillaceae</taxon>
        <taxon>Paenibacillus</taxon>
    </lineage>
</organism>
<evidence type="ECO:0000313" key="2">
    <source>
        <dbReference type="EMBL" id="KZE75274.1"/>
    </source>
</evidence>
<dbReference type="Gene3D" id="1.50.10.10">
    <property type="match status" value="1"/>
</dbReference>
<dbReference type="InterPro" id="IPR008928">
    <property type="entry name" value="6-hairpin_glycosidase_sf"/>
</dbReference>
<dbReference type="PANTHER" id="PTHR31616">
    <property type="entry name" value="TREHALASE"/>
    <property type="match status" value="1"/>
</dbReference>
<dbReference type="AlphaFoldDB" id="A0A165QJE8"/>
<sequence>MYTTKKPYLIDAIVGNSRFLASLGRTGRMYRLWWPHIDYPQHVDEIRGGLYIEGTSSGTTWFDGEEDGWRHEASYVPRTNMFKTTAVSERFPLSVDTVDYAVPGEDFVVRQYTFTNRGEAPVSFRFMYYSSFRSMETPFYHTTQFEEAHDSLMHLRHEYIFSVSSSNVCTGYQAGAGVWENAQSGHLNGNGIDMQPDGALCWHIEKLAPGAAVEVPVYIAAGQTRAASQQSLAKAKSQPHTYWYEFTESYWHRFLNDAVPAPGSRSDIREMYERSLLAMKLMSDEKSGSVVAAPEFDEQFSRCGGYSYCWGRDAAFITTALDRVGLTELSAKFYEWTLTAQDPDGSWQQRHYHDGRLAPSWGLQIDEGASIIWGMWQHYLQVQDEAFLQNVWPAVERGARFLTGYIDAETGLPACSMDLWEERFAEHTYSAGAVFGGLTAAASFAERLGQPELASGWSLAAERIRQSIGELCWNEEKGAFYRALKLAVPEAAYREAQQQGLRTSVSVNAKGYTTYFLEHDPIVDISLIGISVPFGVFPADDPRMVRTADTIEQYLTSPQVGGIKRYENDHYIGGNPWILTTLWLCHYRIHRGQYAEAKSLLQWAIDHRTAAGLLPEQVDKQTGETAWVVPLTWSHAMFILAVSLLAEHGQLD</sequence>
<dbReference type="InterPro" id="IPR011613">
    <property type="entry name" value="GH15-like"/>
</dbReference>
<dbReference type="InterPro" id="IPR012341">
    <property type="entry name" value="6hp_glycosidase-like_sf"/>
</dbReference>
<dbReference type="OrthoDB" id="3902805at2"/>
<comment type="caution">
    <text evidence="2">The sequence shown here is derived from an EMBL/GenBank/DDBJ whole genome shotgun (WGS) entry which is preliminary data.</text>
</comment>
<name>A0A165QJE8_9BACL</name>
<feature type="domain" description="GH15-like" evidence="1">
    <location>
        <begin position="269"/>
        <end position="586"/>
    </location>
</feature>
<keyword evidence="3" id="KW-1185">Reference proteome</keyword>
<protein>
    <submittedName>
        <fullName evidence="2">Glycoside hydrolase family 15</fullName>
    </submittedName>
</protein>
<dbReference type="EMBL" id="LQRA01000073">
    <property type="protein sequence ID" value="KZE75274.1"/>
    <property type="molecule type" value="Genomic_DNA"/>
</dbReference>
<dbReference type="SUPFAM" id="SSF48208">
    <property type="entry name" value="Six-hairpin glycosidases"/>
    <property type="match status" value="1"/>
</dbReference>
<gene>
    <name evidence="2" type="ORF">AV654_27155</name>
</gene>
<proteinExistence type="predicted"/>
<reference evidence="3" key="1">
    <citation type="submission" date="2016-01" db="EMBL/GenBank/DDBJ databases">
        <title>Draft genome of Chromobacterium sp. F49.</title>
        <authorList>
            <person name="Hong K.W."/>
        </authorList>
    </citation>
    <scope>NUCLEOTIDE SEQUENCE [LARGE SCALE GENOMIC DNA]</scope>
    <source>
        <strain evidence="3">M63</strain>
    </source>
</reference>
<dbReference type="GO" id="GO:0004553">
    <property type="term" value="F:hydrolase activity, hydrolyzing O-glycosyl compounds"/>
    <property type="evidence" value="ECO:0007669"/>
    <property type="project" value="TreeGrafter"/>
</dbReference>